<feature type="domain" description="Glutaredoxin" evidence="1">
    <location>
        <begin position="2"/>
        <end position="36"/>
    </location>
</feature>
<dbReference type="AlphaFoldDB" id="A0A147KBA1"/>
<evidence type="ECO:0000259" key="1">
    <source>
        <dbReference type="Pfam" id="PF00462"/>
    </source>
</evidence>
<dbReference type="InterPro" id="IPR002109">
    <property type="entry name" value="Glutaredoxin"/>
</dbReference>
<dbReference type="SUPFAM" id="SSF52833">
    <property type="entry name" value="Thioredoxin-like"/>
    <property type="match status" value="1"/>
</dbReference>
<reference evidence="2 3" key="1">
    <citation type="journal article" date="2016" name="Front. Microbiol.">
        <title>Microevolution Analysis of Bacillus coahuilensis Unveils Differences in Phosphorus Acquisition Strategies and Their Regulation.</title>
        <authorList>
            <person name="Gomez-Lunar Z."/>
            <person name="Hernandez-Gonzalez I."/>
            <person name="Rodriguez-Torres M.D."/>
            <person name="Souza V."/>
            <person name="Olmedo-Alvarez G."/>
        </authorList>
    </citation>
    <scope>NUCLEOTIDE SEQUENCE [LARGE SCALE GENOMIC DNA]</scope>
    <source>
        <strain evidence="3">p1.1.43</strain>
    </source>
</reference>
<dbReference type="Pfam" id="PF00462">
    <property type="entry name" value="Glutaredoxin"/>
    <property type="match status" value="1"/>
</dbReference>
<sequence length="72" mass="8479">MILYTITSCHKCETVKKRLDILQIPYKEINILEQEKSDHKKIHLDEGLPLLVIEGVTLNYDAIIECYEKYEV</sequence>
<dbReference type="InterPro" id="IPR036249">
    <property type="entry name" value="Thioredoxin-like_sf"/>
</dbReference>
<proteinExistence type="predicted"/>
<evidence type="ECO:0000313" key="3">
    <source>
        <dbReference type="Proteomes" id="UP000074108"/>
    </source>
</evidence>
<accession>A0A147KBA1</accession>
<protein>
    <recommendedName>
        <fullName evidence="1">Glutaredoxin domain-containing protein</fullName>
    </recommendedName>
</protein>
<dbReference type="Proteomes" id="UP000074108">
    <property type="component" value="Unassembled WGS sequence"/>
</dbReference>
<dbReference type="Gene3D" id="3.40.30.10">
    <property type="entry name" value="Glutaredoxin"/>
    <property type="match status" value="1"/>
</dbReference>
<dbReference type="EMBL" id="LDYG01000016">
    <property type="protein sequence ID" value="KUP08206.1"/>
    <property type="molecule type" value="Genomic_DNA"/>
</dbReference>
<keyword evidence="3" id="KW-1185">Reference proteome</keyword>
<dbReference type="PATRIC" id="fig|1150625.3.peg.659"/>
<organism evidence="2 3">
    <name type="scientific">Bacillus coahuilensis p1.1.43</name>
    <dbReference type="NCBI Taxonomy" id="1150625"/>
    <lineage>
        <taxon>Bacteria</taxon>
        <taxon>Bacillati</taxon>
        <taxon>Bacillota</taxon>
        <taxon>Bacilli</taxon>
        <taxon>Bacillales</taxon>
        <taxon>Bacillaceae</taxon>
        <taxon>Bacillus</taxon>
    </lineage>
</organism>
<gene>
    <name evidence="2" type="ORF">Q75_03155</name>
</gene>
<evidence type="ECO:0000313" key="2">
    <source>
        <dbReference type="EMBL" id="KUP08206.1"/>
    </source>
</evidence>
<name>A0A147KBA1_9BACI</name>
<dbReference type="STRING" id="1150625.Q75_03155"/>
<comment type="caution">
    <text evidence="2">The sequence shown here is derived from an EMBL/GenBank/DDBJ whole genome shotgun (WGS) entry which is preliminary data.</text>
</comment>